<feature type="compositionally biased region" description="Basic and acidic residues" evidence="3">
    <location>
        <begin position="251"/>
        <end position="260"/>
    </location>
</feature>
<dbReference type="AlphaFoldDB" id="A0A9W7SQC8"/>
<dbReference type="Proteomes" id="UP001138500">
    <property type="component" value="Unassembled WGS sequence"/>
</dbReference>
<dbReference type="Gene3D" id="3.30.70.330">
    <property type="match status" value="3"/>
</dbReference>
<gene>
    <name evidence="5" type="ORF">Tdes44962_MAKER03367</name>
</gene>
<evidence type="ECO:0000256" key="2">
    <source>
        <dbReference type="PROSITE-ProRule" id="PRU00176"/>
    </source>
</evidence>
<accession>A0A9W7SQC8</accession>
<reference evidence="5 6" key="1">
    <citation type="journal article" date="2018" name="IMA Fungus">
        <title>IMA Genome-F 10: Nine draft genome sequences of Claviceps purpurea s.lat., including C. arundinis, C. humidiphila, and C. cf. spartinae, pseudomolecules for the pitch canker pathogen Fusarium circinatum, draft genome of Davidsoniella eucalypti, Grosmannia galeiformis, Quambalaria eucalypti, and Teratosphaeria destructans.</title>
        <authorList>
            <person name="Wingfield B.D."/>
            <person name="Liu M."/>
            <person name="Nguyen H.D."/>
            <person name="Lane F.A."/>
            <person name="Morgan S.W."/>
            <person name="De Vos L."/>
            <person name="Wilken P.M."/>
            <person name="Duong T.A."/>
            <person name="Aylward J."/>
            <person name="Coetzee M.P."/>
            <person name="Dadej K."/>
            <person name="De Beer Z.W."/>
            <person name="Findlay W."/>
            <person name="Havenga M."/>
            <person name="Kolarik M."/>
            <person name="Menzies J.G."/>
            <person name="Naidoo K."/>
            <person name="Pochopski O."/>
            <person name="Shoukouhi P."/>
            <person name="Santana Q.C."/>
            <person name="Seifert K.A."/>
            <person name="Soal N."/>
            <person name="Steenkamp E.T."/>
            <person name="Tatham C.T."/>
            <person name="van der Nest M.A."/>
            <person name="Wingfield M.J."/>
        </authorList>
    </citation>
    <scope>NUCLEOTIDE SEQUENCE [LARGE SCALE GENOMIC DNA]</scope>
    <source>
        <strain evidence="5">CMW44962</strain>
    </source>
</reference>
<dbReference type="InterPro" id="IPR050374">
    <property type="entry name" value="RRT5_SRSF_SR"/>
</dbReference>
<organism evidence="5 6">
    <name type="scientific">Teratosphaeria destructans</name>
    <dbReference type="NCBI Taxonomy" id="418781"/>
    <lineage>
        <taxon>Eukaryota</taxon>
        <taxon>Fungi</taxon>
        <taxon>Dikarya</taxon>
        <taxon>Ascomycota</taxon>
        <taxon>Pezizomycotina</taxon>
        <taxon>Dothideomycetes</taxon>
        <taxon>Dothideomycetidae</taxon>
        <taxon>Mycosphaerellales</taxon>
        <taxon>Teratosphaeriaceae</taxon>
        <taxon>Teratosphaeria</taxon>
    </lineage>
</organism>
<evidence type="ECO:0000313" key="5">
    <source>
        <dbReference type="EMBL" id="KAH9826664.1"/>
    </source>
</evidence>
<dbReference type="FunFam" id="3.30.70.330:FF:000232">
    <property type="entry name" value="RNA-binding domain-containing protein"/>
    <property type="match status" value="1"/>
</dbReference>
<dbReference type="SMART" id="SM00360">
    <property type="entry name" value="RRM"/>
    <property type="match status" value="3"/>
</dbReference>
<feature type="region of interest" description="Disordered" evidence="3">
    <location>
        <begin position="251"/>
        <end position="271"/>
    </location>
</feature>
<dbReference type="InterPro" id="IPR000504">
    <property type="entry name" value="RRM_dom"/>
</dbReference>
<feature type="region of interest" description="Disordered" evidence="3">
    <location>
        <begin position="1"/>
        <end position="87"/>
    </location>
</feature>
<dbReference type="FunFam" id="3.30.70.330:FF:000280">
    <property type="entry name" value="RNA-binding domain-containing protein"/>
    <property type="match status" value="1"/>
</dbReference>
<dbReference type="FunFam" id="3.30.70.330:FF:000145">
    <property type="entry name" value="Putative RNP domain-containing protein"/>
    <property type="match status" value="1"/>
</dbReference>
<feature type="domain" description="RRM" evidence="4">
    <location>
        <begin position="89"/>
        <end position="166"/>
    </location>
</feature>
<dbReference type="OrthoDB" id="1049195at2759"/>
<protein>
    <submittedName>
        <fullName evidence="5">RNA-binding domain-containing protein</fullName>
    </submittedName>
</protein>
<keyword evidence="1 2" id="KW-0694">RNA-binding</keyword>
<evidence type="ECO:0000259" key="4">
    <source>
        <dbReference type="PROSITE" id="PS50102"/>
    </source>
</evidence>
<feature type="domain" description="RRM" evidence="4">
    <location>
        <begin position="386"/>
        <end position="463"/>
    </location>
</feature>
<dbReference type="GO" id="GO:1990904">
    <property type="term" value="C:ribonucleoprotein complex"/>
    <property type="evidence" value="ECO:0007669"/>
    <property type="project" value="TreeGrafter"/>
</dbReference>
<dbReference type="PROSITE" id="PS50102">
    <property type="entry name" value="RRM"/>
    <property type="match status" value="3"/>
</dbReference>
<keyword evidence="6" id="KW-1185">Reference proteome</keyword>
<feature type="compositionally biased region" description="Basic and acidic residues" evidence="3">
    <location>
        <begin position="1"/>
        <end position="50"/>
    </location>
</feature>
<dbReference type="InterPro" id="IPR012677">
    <property type="entry name" value="Nucleotide-bd_a/b_plait_sf"/>
</dbReference>
<sequence length="484" mass="51775">SRDRDYRRHRDDDYEDRQRDRSGSPGRDRRSRRSPEANGHRDRDYRDRSYNDSYNGSSRAPPPQRSFEERAQHKAEMIDQKREESQQDRRVYVGNLSYDVQWKHLKDFMRTAGEVHFADVLLLPNGMSKGCGIVEYTTREGAQNAINTLSNQNLMGRLIYVREDRETEPRFNNAAAAPRGGGYGGGFAGRGGFGGARGGYGGGGAYGGGFGGSQGGGNQIFISNLPFQVGWQDLKDLFRQAVMNGQILRADVHSSPDGRPKGSGTVAFDNPDDAANAIQQFNGYDWQGRILEVREDRYAGGAGAGFGGRGGFGGGFGGRGGFGMRGGGFGGRGGFGGGYGGGRGGFGGGYGGGAGGFGGGAPAAAAAQQAPNPFVDFSGPGNDPCPIIFVRNLPWSTSDDDLVELFTTIGKVVRAEIKREPNGRSSGTGVVEFETQDDAATAISKFSGYNYGNRPLGLSYCRYADAGDEMQGQESTGQMQAEMM</sequence>
<dbReference type="SUPFAM" id="SSF54928">
    <property type="entry name" value="RNA-binding domain, RBD"/>
    <property type="match status" value="3"/>
</dbReference>
<dbReference type="GO" id="GO:0005737">
    <property type="term" value="C:cytoplasm"/>
    <property type="evidence" value="ECO:0007669"/>
    <property type="project" value="TreeGrafter"/>
</dbReference>
<dbReference type="PANTHER" id="PTHR23003:SF3">
    <property type="entry name" value="FI21236P1-RELATED"/>
    <property type="match status" value="1"/>
</dbReference>
<evidence type="ECO:0000256" key="1">
    <source>
        <dbReference type="ARBA" id="ARBA00022884"/>
    </source>
</evidence>
<dbReference type="Pfam" id="PF00076">
    <property type="entry name" value="RRM_1"/>
    <property type="match status" value="3"/>
</dbReference>
<feature type="non-terminal residue" evidence="5">
    <location>
        <position position="1"/>
    </location>
</feature>
<feature type="domain" description="RRM" evidence="4">
    <location>
        <begin position="218"/>
        <end position="298"/>
    </location>
</feature>
<dbReference type="GO" id="GO:0005634">
    <property type="term" value="C:nucleus"/>
    <property type="evidence" value="ECO:0007669"/>
    <property type="project" value="TreeGrafter"/>
</dbReference>
<name>A0A9W7SQC8_9PEZI</name>
<dbReference type="EMBL" id="RIBY02001967">
    <property type="protein sequence ID" value="KAH9826664.1"/>
    <property type="molecule type" value="Genomic_DNA"/>
</dbReference>
<reference evidence="5 6" key="2">
    <citation type="journal article" date="2021" name="Curr. Genet.">
        <title>Genetic response to nitrogen starvation in the aggressive Eucalyptus foliar pathogen Teratosphaeria destructans.</title>
        <authorList>
            <person name="Havenga M."/>
            <person name="Wingfield B.D."/>
            <person name="Wingfield M.J."/>
            <person name="Dreyer L.L."/>
            <person name="Roets F."/>
            <person name="Aylward J."/>
        </authorList>
    </citation>
    <scope>NUCLEOTIDE SEQUENCE [LARGE SCALE GENOMIC DNA]</scope>
    <source>
        <strain evidence="5">CMW44962</strain>
    </source>
</reference>
<dbReference type="GO" id="GO:0003729">
    <property type="term" value="F:mRNA binding"/>
    <property type="evidence" value="ECO:0007669"/>
    <property type="project" value="TreeGrafter"/>
</dbReference>
<evidence type="ECO:0000313" key="6">
    <source>
        <dbReference type="Proteomes" id="UP001138500"/>
    </source>
</evidence>
<dbReference type="PANTHER" id="PTHR23003">
    <property type="entry name" value="RNA RECOGNITION MOTIF RRM DOMAIN CONTAINING PROTEIN"/>
    <property type="match status" value="1"/>
</dbReference>
<dbReference type="InterPro" id="IPR035979">
    <property type="entry name" value="RBD_domain_sf"/>
</dbReference>
<proteinExistence type="predicted"/>
<comment type="caution">
    <text evidence="5">The sequence shown here is derived from an EMBL/GenBank/DDBJ whole genome shotgun (WGS) entry which is preliminary data.</text>
</comment>
<evidence type="ECO:0000256" key="3">
    <source>
        <dbReference type="SAM" id="MobiDB-lite"/>
    </source>
</evidence>
<feature type="compositionally biased region" description="Basic and acidic residues" evidence="3">
    <location>
        <begin position="66"/>
        <end position="87"/>
    </location>
</feature>